<evidence type="ECO:0000256" key="1">
    <source>
        <dbReference type="ARBA" id="ARBA00004651"/>
    </source>
</evidence>
<dbReference type="InterPro" id="IPR023845">
    <property type="entry name" value="DUF3817_TM"/>
</dbReference>
<evidence type="ECO:0000259" key="7">
    <source>
        <dbReference type="Pfam" id="PF12823"/>
    </source>
</evidence>
<feature type="domain" description="DUF3817" evidence="7">
    <location>
        <begin position="5"/>
        <end position="90"/>
    </location>
</feature>
<evidence type="ECO:0000313" key="8">
    <source>
        <dbReference type="EMBL" id="TGL56406.1"/>
    </source>
</evidence>
<keyword evidence="9" id="KW-1185">Reference proteome</keyword>
<dbReference type="GO" id="GO:0005886">
    <property type="term" value="C:plasma membrane"/>
    <property type="evidence" value="ECO:0007669"/>
    <property type="project" value="UniProtKB-SubCell"/>
</dbReference>
<name>A0A4R9JVM9_9LEPT</name>
<dbReference type="Proteomes" id="UP000297693">
    <property type="component" value="Unassembled WGS sequence"/>
</dbReference>
<dbReference type="OrthoDB" id="1121311at2"/>
<keyword evidence="2" id="KW-1003">Cell membrane</keyword>
<sequence length="98" mass="11689">MPASLNRVRILGIVEGSSFLILLFLAMPLKYIYGIPIFVRYIGMLHGLLFILYVVLLFQEKDRWDWSWAKFVLLFLLSNLPFGFIFVEWKRLYENNLK</sequence>
<feature type="transmembrane region" description="Helical" evidence="6">
    <location>
        <begin position="71"/>
        <end position="89"/>
    </location>
</feature>
<proteinExistence type="predicted"/>
<comment type="caution">
    <text evidence="8">The sequence shown here is derived from an EMBL/GenBank/DDBJ whole genome shotgun (WGS) entry which is preliminary data.</text>
</comment>
<evidence type="ECO:0000256" key="2">
    <source>
        <dbReference type="ARBA" id="ARBA00022475"/>
    </source>
</evidence>
<dbReference type="PANTHER" id="PTHR40077:SF1">
    <property type="entry name" value="MEMBRANE PROTEIN"/>
    <property type="match status" value="1"/>
</dbReference>
<dbReference type="AlphaFoldDB" id="A0A4R9JVM9"/>
<organism evidence="8 9">
    <name type="scientific">Leptospira ognonensis</name>
    <dbReference type="NCBI Taxonomy" id="2484945"/>
    <lineage>
        <taxon>Bacteria</taxon>
        <taxon>Pseudomonadati</taxon>
        <taxon>Spirochaetota</taxon>
        <taxon>Spirochaetia</taxon>
        <taxon>Leptospirales</taxon>
        <taxon>Leptospiraceae</taxon>
        <taxon>Leptospira</taxon>
    </lineage>
</organism>
<dbReference type="Pfam" id="PF12823">
    <property type="entry name" value="DUF3817"/>
    <property type="match status" value="1"/>
</dbReference>
<feature type="transmembrane region" description="Helical" evidence="6">
    <location>
        <begin position="6"/>
        <end position="26"/>
    </location>
</feature>
<gene>
    <name evidence="8" type="ORF">EHQ58_17435</name>
</gene>
<dbReference type="EMBL" id="RQGD01000046">
    <property type="protein sequence ID" value="TGL56406.1"/>
    <property type="molecule type" value="Genomic_DNA"/>
</dbReference>
<comment type="subcellular location">
    <subcellularLocation>
        <location evidence="1">Cell membrane</location>
        <topology evidence="1">Multi-pass membrane protein</topology>
    </subcellularLocation>
</comment>
<keyword evidence="3 6" id="KW-0812">Transmembrane</keyword>
<evidence type="ECO:0000313" key="9">
    <source>
        <dbReference type="Proteomes" id="UP000297693"/>
    </source>
</evidence>
<evidence type="ECO:0000256" key="4">
    <source>
        <dbReference type="ARBA" id="ARBA00022989"/>
    </source>
</evidence>
<feature type="transmembrane region" description="Helical" evidence="6">
    <location>
        <begin position="38"/>
        <end position="59"/>
    </location>
</feature>
<reference evidence="8" key="1">
    <citation type="journal article" date="2019" name="PLoS Negl. Trop. Dis.">
        <title>Revisiting the worldwide diversity of Leptospira species in the environment.</title>
        <authorList>
            <person name="Vincent A.T."/>
            <person name="Schiettekatte O."/>
            <person name="Bourhy P."/>
            <person name="Veyrier F.J."/>
            <person name="Picardeau M."/>
        </authorList>
    </citation>
    <scope>NUCLEOTIDE SEQUENCE [LARGE SCALE GENOMIC DNA]</scope>
    <source>
        <strain evidence="8">201702476</strain>
    </source>
</reference>
<evidence type="ECO:0000256" key="6">
    <source>
        <dbReference type="SAM" id="Phobius"/>
    </source>
</evidence>
<protein>
    <submittedName>
        <fullName evidence="8">DUF3817 domain-containing protein</fullName>
    </submittedName>
</protein>
<evidence type="ECO:0000256" key="3">
    <source>
        <dbReference type="ARBA" id="ARBA00022692"/>
    </source>
</evidence>
<accession>A0A4R9JVM9</accession>
<keyword evidence="5 6" id="KW-0472">Membrane</keyword>
<keyword evidence="4 6" id="KW-1133">Transmembrane helix</keyword>
<dbReference type="NCBIfam" id="TIGR03954">
    <property type="entry name" value="integ_memb_HG"/>
    <property type="match status" value="1"/>
</dbReference>
<evidence type="ECO:0000256" key="5">
    <source>
        <dbReference type="ARBA" id="ARBA00023136"/>
    </source>
</evidence>
<dbReference type="PANTHER" id="PTHR40077">
    <property type="entry name" value="MEMBRANE PROTEIN-RELATED"/>
    <property type="match status" value="1"/>
</dbReference>